<feature type="domain" description="HTH gntR-type" evidence="5">
    <location>
        <begin position="6"/>
        <end position="74"/>
    </location>
</feature>
<dbReference type="AlphaFoldDB" id="A0A1I5FHM7"/>
<keyword evidence="2" id="KW-0238">DNA-binding</keyword>
<dbReference type="SUPFAM" id="SSF46785">
    <property type="entry name" value="Winged helix' DNA-binding domain"/>
    <property type="match status" value="1"/>
</dbReference>
<dbReference type="RefSeq" id="WP_170847949.1">
    <property type="nucleotide sequence ID" value="NZ_BAABFM010000048.1"/>
</dbReference>
<keyword evidence="3" id="KW-0804">Transcription</keyword>
<dbReference type="Gene3D" id="3.30.70.1450">
    <property type="entry name" value="Regulator of K+ conductance, C-terminal domain"/>
    <property type="match status" value="1"/>
</dbReference>
<dbReference type="Pfam" id="PF02080">
    <property type="entry name" value="TrkA_C"/>
    <property type="match status" value="1"/>
</dbReference>
<dbReference type="InterPro" id="IPR006037">
    <property type="entry name" value="RCK_C"/>
</dbReference>
<keyword evidence="1" id="KW-0805">Transcription regulation</keyword>
<dbReference type="InterPro" id="IPR036388">
    <property type="entry name" value="WH-like_DNA-bd_sf"/>
</dbReference>
<dbReference type="PROSITE" id="PS51202">
    <property type="entry name" value="RCK_C"/>
    <property type="match status" value="1"/>
</dbReference>
<proteinExistence type="predicted"/>
<dbReference type="InterPro" id="IPR000524">
    <property type="entry name" value="Tscrpt_reg_HTH_GntR"/>
</dbReference>
<dbReference type="InterPro" id="IPR036721">
    <property type="entry name" value="RCK_C_sf"/>
</dbReference>
<evidence type="ECO:0000259" key="5">
    <source>
        <dbReference type="PROSITE" id="PS50949"/>
    </source>
</evidence>
<dbReference type="Proteomes" id="UP000198806">
    <property type="component" value="Unassembled WGS sequence"/>
</dbReference>
<evidence type="ECO:0000313" key="8">
    <source>
        <dbReference type="Proteomes" id="UP000198806"/>
    </source>
</evidence>
<keyword evidence="4" id="KW-0175">Coiled coil</keyword>
<dbReference type="GO" id="GO:0006813">
    <property type="term" value="P:potassium ion transport"/>
    <property type="evidence" value="ECO:0007669"/>
    <property type="project" value="InterPro"/>
</dbReference>
<dbReference type="Gene3D" id="1.10.10.10">
    <property type="entry name" value="Winged helix-like DNA-binding domain superfamily/Winged helix DNA-binding domain"/>
    <property type="match status" value="1"/>
</dbReference>
<dbReference type="PANTHER" id="PTHR38445:SF10">
    <property type="entry name" value="GNTR-FAMILY TRANSCRIPTIONAL REGULATOR"/>
    <property type="match status" value="1"/>
</dbReference>
<dbReference type="InterPro" id="IPR036390">
    <property type="entry name" value="WH_DNA-bd_sf"/>
</dbReference>
<gene>
    <name evidence="7" type="ORF">SAMN04489757_11434</name>
</gene>
<keyword evidence="8" id="KW-1185">Reference proteome</keyword>
<dbReference type="PROSITE" id="PS50949">
    <property type="entry name" value="HTH_GNTR"/>
    <property type="match status" value="1"/>
</dbReference>
<reference evidence="7 8" key="1">
    <citation type="submission" date="2016-10" db="EMBL/GenBank/DDBJ databases">
        <authorList>
            <person name="de Groot N.N."/>
        </authorList>
    </citation>
    <scope>NUCLEOTIDE SEQUENCE [LARGE SCALE GENOMIC DNA]</scope>
    <source>
        <strain evidence="7 8">DSM 1283</strain>
    </source>
</reference>
<dbReference type="CDD" id="cd07377">
    <property type="entry name" value="WHTH_GntR"/>
    <property type="match status" value="1"/>
</dbReference>
<dbReference type="SMART" id="SM00345">
    <property type="entry name" value="HTH_GNTR"/>
    <property type="match status" value="1"/>
</dbReference>
<protein>
    <submittedName>
        <fullName evidence="7">Regulatory protein, gntR family</fullName>
    </submittedName>
</protein>
<dbReference type="SUPFAM" id="SSF116726">
    <property type="entry name" value="TrkA C-terminal domain-like"/>
    <property type="match status" value="1"/>
</dbReference>
<evidence type="ECO:0000256" key="3">
    <source>
        <dbReference type="ARBA" id="ARBA00023163"/>
    </source>
</evidence>
<evidence type="ECO:0000256" key="1">
    <source>
        <dbReference type="ARBA" id="ARBA00023015"/>
    </source>
</evidence>
<dbReference type="EMBL" id="FOWD01000014">
    <property type="protein sequence ID" value="SFO23267.1"/>
    <property type="molecule type" value="Genomic_DNA"/>
</dbReference>
<evidence type="ECO:0000313" key="7">
    <source>
        <dbReference type="EMBL" id="SFO23267.1"/>
    </source>
</evidence>
<evidence type="ECO:0000259" key="6">
    <source>
        <dbReference type="PROSITE" id="PS51202"/>
    </source>
</evidence>
<accession>A0A1I5FHM7</accession>
<feature type="domain" description="RCK C-terminal" evidence="6">
    <location>
        <begin position="120"/>
        <end position="205"/>
    </location>
</feature>
<sequence>MKNIGPPVYSQIALDIAVRIARGELKENTKISGRSKMASEYNVSPETIRRSFQLLQDMKIIEVLQSSGAIIKSRDNALKYIERNNIGDDFRNLKRELNTLLKERSNMDKRINEIVGQIIDYSERYRNIKPLYTLEFEIPENSSILKKSITETKFWQNTGATIVAIKRSDDIILSPGPHFVFEPHDIIVVTGDMGIAQRIQDLIKNCDQ</sequence>
<feature type="coiled-coil region" evidence="4">
    <location>
        <begin position="83"/>
        <end position="110"/>
    </location>
</feature>
<dbReference type="GO" id="GO:0003677">
    <property type="term" value="F:DNA binding"/>
    <property type="evidence" value="ECO:0007669"/>
    <property type="project" value="UniProtKB-KW"/>
</dbReference>
<evidence type="ECO:0000256" key="4">
    <source>
        <dbReference type="SAM" id="Coils"/>
    </source>
</evidence>
<name>A0A1I5FHM7_9FIRM</name>
<dbReference type="Pfam" id="PF00392">
    <property type="entry name" value="GntR"/>
    <property type="match status" value="1"/>
</dbReference>
<dbReference type="GO" id="GO:0003700">
    <property type="term" value="F:DNA-binding transcription factor activity"/>
    <property type="evidence" value="ECO:0007669"/>
    <property type="project" value="InterPro"/>
</dbReference>
<organism evidence="7 8">
    <name type="scientific">Anaerocolumna aminovalerica</name>
    <dbReference type="NCBI Taxonomy" id="1527"/>
    <lineage>
        <taxon>Bacteria</taxon>
        <taxon>Bacillati</taxon>
        <taxon>Bacillota</taxon>
        <taxon>Clostridia</taxon>
        <taxon>Lachnospirales</taxon>
        <taxon>Lachnospiraceae</taxon>
        <taxon>Anaerocolumna</taxon>
    </lineage>
</organism>
<dbReference type="STRING" id="1527.SAMN04489757_11434"/>
<dbReference type="PANTHER" id="PTHR38445">
    <property type="entry name" value="HTH-TYPE TRANSCRIPTIONAL REPRESSOR YTRA"/>
    <property type="match status" value="1"/>
</dbReference>
<dbReference type="GO" id="GO:0008324">
    <property type="term" value="F:monoatomic cation transmembrane transporter activity"/>
    <property type="evidence" value="ECO:0007669"/>
    <property type="project" value="InterPro"/>
</dbReference>
<evidence type="ECO:0000256" key="2">
    <source>
        <dbReference type="ARBA" id="ARBA00023125"/>
    </source>
</evidence>